<evidence type="ECO:0000259" key="3">
    <source>
        <dbReference type="PROSITE" id="PS51755"/>
    </source>
</evidence>
<evidence type="ECO:0000313" key="5">
    <source>
        <dbReference type="Proteomes" id="UP000663207"/>
    </source>
</evidence>
<protein>
    <submittedName>
        <fullName evidence="4">Winged helix-turn-helix domain-containing protein</fullName>
    </submittedName>
</protein>
<dbReference type="Gene3D" id="2.120.10.30">
    <property type="entry name" value="TolB, C-terminal domain"/>
    <property type="match status" value="1"/>
</dbReference>
<keyword evidence="1 2" id="KW-0238">DNA-binding</keyword>
<keyword evidence="5" id="KW-1185">Reference proteome</keyword>
<dbReference type="InterPro" id="IPR036388">
    <property type="entry name" value="WH-like_DNA-bd_sf"/>
</dbReference>
<reference evidence="4 5" key="1">
    <citation type="submission" date="2021-03" db="EMBL/GenBank/DDBJ databases">
        <title>Novel species identification of genus Shewanella.</title>
        <authorList>
            <person name="Liu G."/>
            <person name="Zhang Q."/>
        </authorList>
    </citation>
    <scope>NUCLEOTIDE SEQUENCE [LARGE SCALE GENOMIC DNA]</scope>
    <source>
        <strain evidence="4 5">FJAT-52962</strain>
    </source>
</reference>
<sequence>MKYRFDDFCLDTELFSLTKADVEQPLEPRIFQLLTYFCMNPNRPISRDELIDEVWGKRIVSAAAINRAVSELRKIVEPNSSAPVYLKTISKIGYSFAAEVKTEEYLVQTKKDSSLQPENACHPLIGKFNGFTFSAVLILLQCSYLILSYFSTDTMESRKVGMQELRASPQGVSFRAQLSPFHDGLLFINRSSHGAIAQIWYQEGRTPPRSLTTGEYYYLHAIFTSENDVYASRFNNLHDRLCEIVSINIKTAKITPIFDCSPRSIPVLAYNEELKQLYFNHRNDVNEPYSIYQYQIKTGRLQQLTRPSHKGNARGDYILALSPDKKTLAIYEYQLDSTSRLKFLDLQSEESHYAEVLFPHPSSLSWLNNEQLVTVTDEGVQLYDRLTDSIRPLLTSPDIGYASVDSNTHTFVFDRYQQIGNLYQYSIIQNQLTQKSPATTADLFPIGPSYANQSQKLAFFTQKDGVITLKIVFDSNLQTIKFPEPISGFTNLSWSPDGNYFIAGINNGLYRYDLNIGQWETLVPNIKQIHYVHYANADTLLFSSEESGDWQIWALDLQSNILSQVSKYGGYSVQGNPDSGTLYLTKFNQPGLFSLDVNSGEEALLIEDAKITSWAQWQLRSNHLYLATSEGIAVYDDKGQRLATLNTPVTKSYGSFSVSGDETQLVMSELDHESGEIWQAQID</sequence>
<dbReference type="CDD" id="cd00383">
    <property type="entry name" value="trans_reg_C"/>
    <property type="match status" value="1"/>
</dbReference>
<feature type="DNA-binding region" description="OmpR/PhoB-type" evidence="2">
    <location>
        <begin position="1"/>
        <end position="98"/>
    </location>
</feature>
<dbReference type="Pfam" id="PF00486">
    <property type="entry name" value="Trans_reg_C"/>
    <property type="match status" value="1"/>
</dbReference>
<dbReference type="Gene3D" id="1.10.10.10">
    <property type="entry name" value="Winged helix-like DNA-binding domain superfamily/Winged helix DNA-binding domain"/>
    <property type="match status" value="1"/>
</dbReference>
<dbReference type="SMART" id="SM00862">
    <property type="entry name" value="Trans_reg_C"/>
    <property type="match status" value="1"/>
</dbReference>
<evidence type="ECO:0000256" key="2">
    <source>
        <dbReference type="PROSITE-ProRule" id="PRU01091"/>
    </source>
</evidence>
<dbReference type="InterPro" id="IPR001867">
    <property type="entry name" value="OmpR/PhoB-type_DNA-bd"/>
</dbReference>
<dbReference type="InterPro" id="IPR016032">
    <property type="entry name" value="Sig_transdc_resp-reg_C-effctor"/>
</dbReference>
<accession>A0ABX7QXB8</accession>
<dbReference type="RefSeq" id="WP_207379164.1">
    <property type="nucleotide sequence ID" value="NZ_CP071502.1"/>
</dbReference>
<evidence type="ECO:0000313" key="4">
    <source>
        <dbReference type="EMBL" id="QSX35677.1"/>
    </source>
</evidence>
<dbReference type="EMBL" id="CP071502">
    <property type="protein sequence ID" value="QSX35677.1"/>
    <property type="molecule type" value="Genomic_DNA"/>
</dbReference>
<dbReference type="SUPFAM" id="SSF46894">
    <property type="entry name" value="C-terminal effector domain of the bipartite response regulators"/>
    <property type="match status" value="1"/>
</dbReference>
<evidence type="ECO:0000256" key="1">
    <source>
        <dbReference type="ARBA" id="ARBA00023125"/>
    </source>
</evidence>
<proteinExistence type="predicted"/>
<feature type="domain" description="OmpR/PhoB-type" evidence="3">
    <location>
        <begin position="1"/>
        <end position="98"/>
    </location>
</feature>
<organism evidence="4 5">
    <name type="scientific">Shewanella sedimentimangrovi</name>
    <dbReference type="NCBI Taxonomy" id="2814293"/>
    <lineage>
        <taxon>Bacteria</taxon>
        <taxon>Pseudomonadati</taxon>
        <taxon>Pseudomonadota</taxon>
        <taxon>Gammaproteobacteria</taxon>
        <taxon>Alteromonadales</taxon>
        <taxon>Shewanellaceae</taxon>
        <taxon>Shewanella</taxon>
    </lineage>
</organism>
<dbReference type="SUPFAM" id="SSF82171">
    <property type="entry name" value="DPP6 N-terminal domain-like"/>
    <property type="match status" value="2"/>
</dbReference>
<name>A0ABX7QXB8_9GAMM</name>
<gene>
    <name evidence="4" type="ORF">JYB85_09755</name>
</gene>
<dbReference type="Proteomes" id="UP000663207">
    <property type="component" value="Chromosome"/>
</dbReference>
<dbReference type="PROSITE" id="PS51755">
    <property type="entry name" value="OMPR_PHOB"/>
    <property type="match status" value="1"/>
</dbReference>
<dbReference type="InterPro" id="IPR011042">
    <property type="entry name" value="6-blade_b-propeller_TolB-like"/>
</dbReference>